<evidence type="ECO:0000256" key="1">
    <source>
        <dbReference type="ARBA" id="ARBA00022801"/>
    </source>
</evidence>
<name>A0A1U9K3P9_9BACL</name>
<evidence type="ECO:0000313" key="3">
    <source>
        <dbReference type="EMBL" id="AQS54669.1"/>
    </source>
</evidence>
<keyword evidence="1" id="KW-0378">Hydrolase</keyword>
<dbReference type="PROSITE" id="PS50263">
    <property type="entry name" value="CN_HYDROLASE"/>
    <property type="match status" value="1"/>
</dbReference>
<organism evidence="3 4">
    <name type="scientific">Novibacillus thermophilus</name>
    <dbReference type="NCBI Taxonomy" id="1471761"/>
    <lineage>
        <taxon>Bacteria</taxon>
        <taxon>Bacillati</taxon>
        <taxon>Bacillota</taxon>
        <taxon>Bacilli</taxon>
        <taxon>Bacillales</taxon>
        <taxon>Thermoactinomycetaceae</taxon>
        <taxon>Novibacillus</taxon>
    </lineage>
</organism>
<protein>
    <recommendedName>
        <fullName evidence="2">CN hydrolase domain-containing protein</fullName>
    </recommendedName>
</protein>
<proteinExistence type="predicted"/>
<dbReference type="InterPro" id="IPR050345">
    <property type="entry name" value="Aliph_Amidase/BUP"/>
</dbReference>
<dbReference type="OrthoDB" id="9811121at2"/>
<dbReference type="PANTHER" id="PTHR43674">
    <property type="entry name" value="NITRILASE C965.09-RELATED"/>
    <property type="match status" value="1"/>
</dbReference>
<sequence length="274" mass="31177">MNVGGKKLRNTVLSFVQFQSEMMNVSANVTKATDFIKEASQQKADLVVFPELFTTGYNPEIIGDRYYDLAEDAKGPTVKALSDAAAKYNVNVVAPIAYRLNVPGVIYNSAIVIDRKGQFVGAYHKTHLWAQERLYFREGTELPVFKLDFGTLGVMICYDGGFPEVTRSLALQGAELILCPSAFPIQDKDLWDIYFRSRSLENACFVGGINRVGHEADRHMFGNNQLYNPRGQQLLYGKMDKEEMQVVEIDLDDVKNYRKQVPFLKDRRPDIYRY</sequence>
<dbReference type="GO" id="GO:0016811">
    <property type="term" value="F:hydrolase activity, acting on carbon-nitrogen (but not peptide) bonds, in linear amides"/>
    <property type="evidence" value="ECO:0007669"/>
    <property type="project" value="TreeGrafter"/>
</dbReference>
<dbReference type="PANTHER" id="PTHR43674:SF2">
    <property type="entry name" value="BETA-UREIDOPROPIONASE"/>
    <property type="match status" value="1"/>
</dbReference>
<dbReference type="KEGG" id="ntr:B0W44_01590"/>
<dbReference type="InterPro" id="IPR036526">
    <property type="entry name" value="C-N_Hydrolase_sf"/>
</dbReference>
<dbReference type="Gene3D" id="3.60.110.10">
    <property type="entry name" value="Carbon-nitrogen hydrolase"/>
    <property type="match status" value="1"/>
</dbReference>
<dbReference type="SUPFAM" id="SSF56317">
    <property type="entry name" value="Carbon-nitrogen hydrolase"/>
    <property type="match status" value="1"/>
</dbReference>
<evidence type="ECO:0000313" key="4">
    <source>
        <dbReference type="Proteomes" id="UP000188603"/>
    </source>
</evidence>
<gene>
    <name evidence="3" type="ORF">B0W44_01590</name>
</gene>
<dbReference type="Proteomes" id="UP000188603">
    <property type="component" value="Chromosome"/>
</dbReference>
<evidence type="ECO:0000259" key="2">
    <source>
        <dbReference type="PROSITE" id="PS50263"/>
    </source>
</evidence>
<dbReference type="Pfam" id="PF00795">
    <property type="entry name" value="CN_hydrolase"/>
    <property type="match status" value="1"/>
</dbReference>
<dbReference type="EMBL" id="CP019699">
    <property type="protein sequence ID" value="AQS54669.1"/>
    <property type="molecule type" value="Genomic_DNA"/>
</dbReference>
<dbReference type="STRING" id="1471761.B0W44_01590"/>
<reference evidence="3 4" key="1">
    <citation type="journal article" date="2015" name="Int. J. Syst. Evol. Microbiol.">
        <title>Novibacillus thermophilus gen. nov., sp. nov., a Gram-staining-negative and moderately thermophilic member of the family Thermoactinomycetaceae.</title>
        <authorList>
            <person name="Yang G."/>
            <person name="Chen J."/>
            <person name="Zhou S."/>
        </authorList>
    </citation>
    <scope>NUCLEOTIDE SEQUENCE [LARGE SCALE GENOMIC DNA]</scope>
    <source>
        <strain evidence="3 4">SG-1</strain>
    </source>
</reference>
<feature type="domain" description="CN hydrolase" evidence="2">
    <location>
        <begin position="8"/>
        <end position="251"/>
    </location>
</feature>
<accession>A0A1U9K3P9</accession>
<keyword evidence="4" id="KW-1185">Reference proteome</keyword>
<dbReference type="AlphaFoldDB" id="A0A1U9K3P9"/>
<dbReference type="InterPro" id="IPR003010">
    <property type="entry name" value="C-N_Hydrolase"/>
</dbReference>